<evidence type="ECO:0000256" key="20">
    <source>
        <dbReference type="ARBA" id="ARBA00080062"/>
    </source>
</evidence>
<dbReference type="FunCoup" id="A0A6P7Z2Q7">
    <property type="interactions" value="560"/>
</dbReference>
<keyword evidence="9" id="KW-0735">Signal-anchor</keyword>
<dbReference type="OrthoDB" id="10264956at2759"/>
<dbReference type="PANTHER" id="PTHR46059">
    <property type="entry name" value="BETA-GALACTOSIDE ALPHA-2,6-SIALYLTRANSFERASE"/>
    <property type="match status" value="1"/>
</dbReference>
<evidence type="ECO:0000256" key="17">
    <source>
        <dbReference type="ARBA" id="ARBA00069321"/>
    </source>
</evidence>
<comment type="subcellular location">
    <subcellularLocation>
        <location evidence="1">Golgi apparatus</location>
        <location evidence="1">Golgi stack membrane</location>
        <topology evidence="1">Single-pass type II membrane protein</topology>
    </subcellularLocation>
    <subcellularLocation>
        <location evidence="2">Secreted</location>
    </subcellularLocation>
</comment>
<keyword evidence="5" id="KW-0964">Secreted</keyword>
<comment type="pathway">
    <text evidence="3">Protein modification; protein glycosylation.</text>
</comment>
<dbReference type="GeneID" id="115478433"/>
<evidence type="ECO:0000256" key="4">
    <source>
        <dbReference type="ARBA" id="ARBA00006003"/>
    </source>
</evidence>
<evidence type="ECO:0000256" key="11">
    <source>
        <dbReference type="ARBA" id="ARBA00023034"/>
    </source>
</evidence>
<evidence type="ECO:0000256" key="9">
    <source>
        <dbReference type="ARBA" id="ARBA00022968"/>
    </source>
</evidence>
<keyword evidence="22" id="KW-1185">Reference proteome</keyword>
<comment type="catalytic activity">
    <reaction evidence="15">
        <text>a beta-D-galactoside + CMP-N-acetyl-beta-neuraminate = an N-acetyl-alpha-neuraminyl-(2-&gt;6)-beta-D-galactosyl derivative + CMP + H(+)</text>
        <dbReference type="Rhea" id="RHEA:52104"/>
        <dbReference type="ChEBI" id="CHEBI:15378"/>
        <dbReference type="ChEBI" id="CHEBI:28034"/>
        <dbReference type="ChEBI" id="CHEBI:57812"/>
        <dbReference type="ChEBI" id="CHEBI:60377"/>
        <dbReference type="ChEBI" id="CHEBI:136398"/>
        <dbReference type="EC" id="2.4.3.1"/>
    </reaction>
</comment>
<keyword evidence="13" id="KW-1015">Disulfide bond</keyword>
<proteinExistence type="inferred from homology"/>
<dbReference type="InterPro" id="IPR001675">
    <property type="entry name" value="Glyco_trans_29"/>
</dbReference>
<dbReference type="FunFam" id="3.90.1480.20:FF:000012">
    <property type="entry name" value="ST6 beta-galactoside alpha-2,6-sialyltransferase 1"/>
    <property type="match status" value="1"/>
</dbReference>
<evidence type="ECO:0000256" key="19">
    <source>
        <dbReference type="ARBA" id="ARBA00076676"/>
    </source>
</evidence>
<dbReference type="EC" id="2.4.3.1" evidence="16"/>
<evidence type="ECO:0000256" key="7">
    <source>
        <dbReference type="ARBA" id="ARBA00022679"/>
    </source>
</evidence>
<dbReference type="CDD" id="cd23985">
    <property type="entry name" value="GT29_ST6GAL1"/>
    <property type="match status" value="1"/>
</dbReference>
<dbReference type="GO" id="GO:0097503">
    <property type="term" value="P:sialylation"/>
    <property type="evidence" value="ECO:0007669"/>
    <property type="project" value="TreeGrafter"/>
</dbReference>
<evidence type="ECO:0000256" key="2">
    <source>
        <dbReference type="ARBA" id="ARBA00004613"/>
    </source>
</evidence>
<dbReference type="KEGG" id="muo:115478433"/>
<evidence type="ECO:0000256" key="12">
    <source>
        <dbReference type="ARBA" id="ARBA00023136"/>
    </source>
</evidence>
<dbReference type="AlphaFoldDB" id="A0A6P7Z2Q7"/>
<comment type="similarity">
    <text evidence="4">Belongs to the glycosyltransferase 29 family.</text>
</comment>
<reference evidence="23" key="1">
    <citation type="submission" date="2025-08" db="UniProtKB">
        <authorList>
            <consortium name="RefSeq"/>
        </authorList>
    </citation>
    <scope>IDENTIFICATION</scope>
</reference>
<evidence type="ECO:0000256" key="6">
    <source>
        <dbReference type="ARBA" id="ARBA00022676"/>
    </source>
</evidence>
<evidence type="ECO:0000313" key="22">
    <source>
        <dbReference type="Proteomes" id="UP000515156"/>
    </source>
</evidence>
<evidence type="ECO:0000256" key="21">
    <source>
        <dbReference type="SAM" id="Phobius"/>
    </source>
</evidence>
<sequence>MDTMQLYSVWGSIVYCDYIQVMERKEGKVSLLWKNRIGTLLLPAHISYRIIQHAMVQINILKNCVYVLFVIFVLLTFCLWNETRKVIRASWNMENIHSEKTIFFSMQWDVSEFNVTKNKDVTEIIQERAKSNISTTDVQYSKTAKKLLKLEKPKPNFKVWNEDSSSNSLIFRLQKARQNYLKMNKYNVTFLGKKQSSKLHAEKLLCELKNKVNVTMLKRTEIPSDDSEWKEYLPVKSLGEEARQLGRCAVVSSAGSIKSSGLGSEIDSHDAVLRFNGAPTVGYHQDVGNKTTIRLINSQLVTLEEHQFLKNDLYNSGILVMWDPAPYHAEPSEWYRKPDYDFFGNYKIYRQKHPDQPFYILHPQAPWQIWDILQENTPENIQPNPPSSGMLGILLMMDLCDEVNVYEFIPSKRQTDICHYYQKFQDRACVMGAYHPLLFEKNLVKKISQGEDEHIYVKGRVTLPGFRKIHC</sequence>
<dbReference type="Proteomes" id="UP000515156">
    <property type="component" value="Chromosome 10"/>
</dbReference>
<keyword evidence="8 21" id="KW-0812">Transmembrane</keyword>
<dbReference type="Gene3D" id="3.90.1480.20">
    <property type="entry name" value="Glycosyl transferase family 29"/>
    <property type="match status" value="1"/>
</dbReference>
<gene>
    <name evidence="23" type="primary">ST6GAL1</name>
</gene>
<evidence type="ECO:0000256" key="18">
    <source>
        <dbReference type="ARBA" id="ARBA00076526"/>
    </source>
</evidence>
<dbReference type="RefSeq" id="XP_030071618.1">
    <property type="nucleotide sequence ID" value="XM_030215758.1"/>
</dbReference>
<organism evidence="22 23">
    <name type="scientific">Microcaecilia unicolor</name>
    <dbReference type="NCBI Taxonomy" id="1415580"/>
    <lineage>
        <taxon>Eukaryota</taxon>
        <taxon>Metazoa</taxon>
        <taxon>Chordata</taxon>
        <taxon>Craniata</taxon>
        <taxon>Vertebrata</taxon>
        <taxon>Euteleostomi</taxon>
        <taxon>Amphibia</taxon>
        <taxon>Gymnophiona</taxon>
        <taxon>Siphonopidae</taxon>
        <taxon>Microcaecilia</taxon>
    </lineage>
</organism>
<evidence type="ECO:0000256" key="5">
    <source>
        <dbReference type="ARBA" id="ARBA00022525"/>
    </source>
</evidence>
<dbReference type="GO" id="GO:0018279">
    <property type="term" value="P:protein N-linked glycosylation via asparagine"/>
    <property type="evidence" value="ECO:0007669"/>
    <property type="project" value="TreeGrafter"/>
</dbReference>
<accession>A0A6P7Z2Q7</accession>
<keyword evidence="14" id="KW-0325">Glycoprotein</keyword>
<dbReference type="GO" id="GO:0032580">
    <property type="term" value="C:Golgi cisterna membrane"/>
    <property type="evidence" value="ECO:0007669"/>
    <property type="project" value="UniProtKB-SubCell"/>
</dbReference>
<name>A0A6P7Z2Q7_9AMPH</name>
<evidence type="ECO:0000256" key="15">
    <source>
        <dbReference type="ARBA" id="ARBA00034249"/>
    </source>
</evidence>
<evidence type="ECO:0000256" key="3">
    <source>
        <dbReference type="ARBA" id="ARBA00004922"/>
    </source>
</evidence>
<dbReference type="InParanoid" id="A0A6P7Z2Q7"/>
<feature type="transmembrane region" description="Helical" evidence="21">
    <location>
        <begin position="60"/>
        <end position="80"/>
    </location>
</feature>
<dbReference type="GO" id="GO:0005576">
    <property type="term" value="C:extracellular region"/>
    <property type="evidence" value="ECO:0007669"/>
    <property type="project" value="UniProtKB-SubCell"/>
</dbReference>
<evidence type="ECO:0000256" key="14">
    <source>
        <dbReference type="ARBA" id="ARBA00023180"/>
    </source>
</evidence>
<dbReference type="Pfam" id="PF00777">
    <property type="entry name" value="Glyco_transf_29"/>
    <property type="match status" value="1"/>
</dbReference>
<keyword evidence="11" id="KW-0333">Golgi apparatus</keyword>
<evidence type="ECO:0000256" key="13">
    <source>
        <dbReference type="ARBA" id="ARBA00023157"/>
    </source>
</evidence>
<protein>
    <recommendedName>
        <fullName evidence="17">Beta-galactoside alpha-2,6-sialyltransferase 1</fullName>
        <ecNumber evidence="16">2.4.3.1</ecNumber>
    </recommendedName>
    <alternativeName>
        <fullName evidence="20">CMP-N-acetylneuraminate-beta-galactosamide-alpha-2,6-sialyltransferase 1</fullName>
    </alternativeName>
    <alternativeName>
        <fullName evidence="19">ST6Gal I</fullName>
    </alternativeName>
    <alternativeName>
        <fullName evidence="18">Sialyltransferase 1</fullName>
    </alternativeName>
</protein>
<evidence type="ECO:0000256" key="10">
    <source>
        <dbReference type="ARBA" id="ARBA00022989"/>
    </source>
</evidence>
<keyword evidence="10 21" id="KW-1133">Transmembrane helix</keyword>
<keyword evidence="12 21" id="KW-0472">Membrane</keyword>
<keyword evidence="7" id="KW-0808">Transferase</keyword>
<dbReference type="GO" id="GO:0003835">
    <property type="term" value="F:beta-galactoside alpha-2,6-sialyltransferase activity"/>
    <property type="evidence" value="ECO:0007669"/>
    <property type="project" value="UniProtKB-EC"/>
</dbReference>
<dbReference type="PANTHER" id="PTHR46059:SF2">
    <property type="entry name" value="BETA-GALACTOSIDE ALPHA-2,6-SIALYLTRANSFERASE 1"/>
    <property type="match status" value="1"/>
</dbReference>
<dbReference type="CTD" id="6480"/>
<dbReference type="InterPro" id="IPR038578">
    <property type="entry name" value="GT29-like_sf"/>
</dbReference>
<evidence type="ECO:0000256" key="8">
    <source>
        <dbReference type="ARBA" id="ARBA00022692"/>
    </source>
</evidence>
<evidence type="ECO:0000313" key="23">
    <source>
        <dbReference type="RefSeq" id="XP_030071618.1"/>
    </source>
</evidence>
<evidence type="ECO:0000256" key="1">
    <source>
        <dbReference type="ARBA" id="ARBA00004447"/>
    </source>
</evidence>
<keyword evidence="6" id="KW-0328">Glycosyltransferase</keyword>
<evidence type="ECO:0000256" key="16">
    <source>
        <dbReference type="ARBA" id="ARBA00034329"/>
    </source>
</evidence>